<dbReference type="GO" id="GO:0050046">
    <property type="term" value="F:delta7-sterol 5(6)-desaturase activity"/>
    <property type="evidence" value="ECO:0007669"/>
    <property type="project" value="UniProtKB-EC"/>
</dbReference>
<feature type="transmembrane region" description="Helical" evidence="6">
    <location>
        <begin position="329"/>
        <end position="348"/>
    </location>
</feature>
<evidence type="ECO:0000313" key="9">
    <source>
        <dbReference type="Proteomes" id="UP001150907"/>
    </source>
</evidence>
<dbReference type="AlphaFoldDB" id="A0A9W8BEX4"/>
<name>A0A9W8BEX4_9FUNG</name>
<evidence type="ECO:0000256" key="6">
    <source>
        <dbReference type="SAM" id="Phobius"/>
    </source>
</evidence>
<keyword evidence="4 6" id="KW-0472">Membrane</keyword>
<keyword evidence="2 6" id="KW-0812">Transmembrane</keyword>
<dbReference type="EMBL" id="JANBQF010000116">
    <property type="protein sequence ID" value="KAJ2005168.1"/>
    <property type="molecule type" value="Genomic_DNA"/>
</dbReference>
<evidence type="ECO:0000259" key="7">
    <source>
        <dbReference type="Pfam" id="PF04116"/>
    </source>
</evidence>
<dbReference type="InterPro" id="IPR050307">
    <property type="entry name" value="Sterol_Desaturase_Related"/>
</dbReference>
<gene>
    <name evidence="8" type="primary">ERG3</name>
    <name evidence="8" type="ORF">H4R26_002100</name>
</gene>
<feature type="transmembrane region" description="Helical" evidence="6">
    <location>
        <begin position="245"/>
        <end position="267"/>
    </location>
</feature>
<dbReference type="GO" id="GO:0008610">
    <property type="term" value="P:lipid biosynthetic process"/>
    <property type="evidence" value="ECO:0007669"/>
    <property type="project" value="InterPro"/>
</dbReference>
<proteinExistence type="predicted"/>
<accession>A0A9W8BEX4</accession>
<dbReference type="EC" id="1.14.19.20" evidence="8"/>
<evidence type="ECO:0000313" key="8">
    <source>
        <dbReference type="EMBL" id="KAJ2005168.1"/>
    </source>
</evidence>
<dbReference type="Pfam" id="PF04116">
    <property type="entry name" value="FA_hydroxylase"/>
    <property type="match status" value="1"/>
</dbReference>
<dbReference type="GO" id="GO:0005506">
    <property type="term" value="F:iron ion binding"/>
    <property type="evidence" value="ECO:0007669"/>
    <property type="project" value="InterPro"/>
</dbReference>
<keyword evidence="3 6" id="KW-1133">Transmembrane helix</keyword>
<dbReference type="Proteomes" id="UP001150907">
    <property type="component" value="Unassembled WGS sequence"/>
</dbReference>
<evidence type="ECO:0000256" key="5">
    <source>
        <dbReference type="SAM" id="MobiDB-lite"/>
    </source>
</evidence>
<dbReference type="InterPro" id="IPR006694">
    <property type="entry name" value="Fatty_acid_hydroxylase"/>
</dbReference>
<keyword evidence="8" id="KW-0560">Oxidoreductase</keyword>
<dbReference type="OrthoDB" id="6354873at2759"/>
<evidence type="ECO:0000256" key="1">
    <source>
        <dbReference type="ARBA" id="ARBA00004370"/>
    </source>
</evidence>
<protein>
    <submittedName>
        <fullName evidence="8">C-5 sterol desaturase</fullName>
        <ecNumber evidence="8">1.14.19.20</ecNumber>
    </submittedName>
</protein>
<sequence>MGLIKKIKNSYVFTQFEVGKYTKRRNGGGGSGGSSSGSKGPGTPRSAGGSEFISAFDEVADEIQASSSVSTLGRGDRVQRAGSSAELAVGYTSTASTAASTPQASPFEGGGGVRARPAGARAARSTMDMQSVYFAPGRNVAAASAKRQSVYPGEVPRFDKQSASSVDYYVFTPTRRDLAALPLDARRRTTRGVVAPDEKPKHHNCTMDVVMECLDTYVFDSVYNKAAELTSTEALARNSMVRQSLSLFVFIYAYIVAFYLGTAGLSYRLIYDKKQEQHPKFLPRQRFLEIACASWAMPQITLMTIPWILGELHGYSKVYKGWGQYGYGYLVLSAGMFILFTDFCIYWVHRLEHHPMVYAKCHKLHHKWIVCTPYASHAFHPIDGYLQSIPYHLAVYIFPMHEYVYLALFAFVNVWSVMIHDGEYVSHNSVVNGAAHHTVHHLYFNYNYGQFTTLFDRIFGTYREPSLEIYDRSRRNSKTVQSAQAQAIDSTLPSLESTNETKKTA</sequence>
<evidence type="ECO:0000256" key="2">
    <source>
        <dbReference type="ARBA" id="ARBA00022692"/>
    </source>
</evidence>
<comment type="caution">
    <text evidence="8">The sequence shown here is derived from an EMBL/GenBank/DDBJ whole genome shotgun (WGS) entry which is preliminary data.</text>
</comment>
<feature type="compositionally biased region" description="Low complexity" evidence="5">
    <location>
        <begin position="93"/>
        <end position="106"/>
    </location>
</feature>
<organism evidence="8 9">
    <name type="scientific">Coemansia thaxteri</name>
    <dbReference type="NCBI Taxonomy" id="2663907"/>
    <lineage>
        <taxon>Eukaryota</taxon>
        <taxon>Fungi</taxon>
        <taxon>Fungi incertae sedis</taxon>
        <taxon>Zoopagomycota</taxon>
        <taxon>Kickxellomycotina</taxon>
        <taxon>Kickxellomycetes</taxon>
        <taxon>Kickxellales</taxon>
        <taxon>Kickxellaceae</taxon>
        <taxon>Coemansia</taxon>
    </lineage>
</organism>
<comment type="subcellular location">
    <subcellularLocation>
        <location evidence="1">Membrane</location>
    </subcellularLocation>
</comment>
<keyword evidence="9" id="KW-1185">Reference proteome</keyword>
<evidence type="ECO:0000256" key="4">
    <source>
        <dbReference type="ARBA" id="ARBA00023136"/>
    </source>
</evidence>
<feature type="region of interest" description="Disordered" evidence="5">
    <location>
        <begin position="93"/>
        <end position="118"/>
    </location>
</feature>
<dbReference type="GO" id="GO:0016020">
    <property type="term" value="C:membrane"/>
    <property type="evidence" value="ECO:0007669"/>
    <property type="project" value="UniProtKB-SubCell"/>
</dbReference>
<feature type="domain" description="Fatty acid hydroxylase" evidence="7">
    <location>
        <begin position="336"/>
        <end position="461"/>
    </location>
</feature>
<feature type="transmembrane region" description="Helical" evidence="6">
    <location>
        <begin position="287"/>
        <end position="309"/>
    </location>
</feature>
<evidence type="ECO:0000256" key="3">
    <source>
        <dbReference type="ARBA" id="ARBA00022989"/>
    </source>
</evidence>
<feature type="region of interest" description="Disordered" evidence="5">
    <location>
        <begin position="22"/>
        <end position="50"/>
    </location>
</feature>
<reference evidence="8" key="1">
    <citation type="submission" date="2022-07" db="EMBL/GenBank/DDBJ databases">
        <title>Phylogenomic reconstructions and comparative analyses of Kickxellomycotina fungi.</title>
        <authorList>
            <person name="Reynolds N.K."/>
            <person name="Stajich J.E."/>
            <person name="Barry K."/>
            <person name="Grigoriev I.V."/>
            <person name="Crous P."/>
            <person name="Smith M.E."/>
        </authorList>
    </citation>
    <scope>NUCLEOTIDE SEQUENCE</scope>
    <source>
        <strain evidence="8">IMI 214461</strain>
    </source>
</reference>
<dbReference type="PANTHER" id="PTHR11863">
    <property type="entry name" value="STEROL DESATURASE"/>
    <property type="match status" value="1"/>
</dbReference>